<feature type="domain" description="ABC transporter" evidence="5">
    <location>
        <begin position="2"/>
        <end position="224"/>
    </location>
</feature>
<dbReference type="InterPro" id="IPR003439">
    <property type="entry name" value="ABC_transporter-like_ATP-bd"/>
</dbReference>
<dbReference type="RefSeq" id="WP_167625978.1">
    <property type="nucleotide sequence ID" value="NZ_CBCRZA010000007.1"/>
</dbReference>
<sequence>MFTMKNENLKNGTKIICRNINFEIENEQHVALIGRNGIGKTTLLNKIKDKFNAGMLNQENENLDITLLDFCLSTYPELLKIKNRMTHDYHAMEDYVSQGGYETEHEIIIQLKKFGFNEKDIDRKMATLSGGEITKVSIVKLLSQNYELFIFDEPTNHIDNETKNWLIKWMNESKHTIIYATHDRSFINKTAHKILELSDEGLRTFNLDYDGYKVQKEIEHETNQNLIEKERKERRKIKSMIQEYKEWFHKANNKASVRNPSEQKKVAKIAKRYKTKEQQLLQKERNYQGQIVKQERTDYSLNTQKTNIKNFLSFYNVSYIIENNTIFNNVSFSIKQSEKICISGKNGSGKSTLLKLILNEIQPTSGKININPSIEIGYFSQHLEVLNMNRTVLEEILSIKDMTESYARTILASFRFKETLIGEKIHHLSMGEKCRLAIAKLFFQNPHLLILDEPTNYFDIEMQEILEDMLLQYKGTLIFVSHDRYFQEKIATRTLKIHNKMLIDTEKHISEPLNTDVLIDQLNKLEDAANTELL</sequence>
<feature type="coiled-coil region" evidence="4">
    <location>
        <begin position="223"/>
        <end position="286"/>
    </location>
</feature>
<evidence type="ECO:0000256" key="4">
    <source>
        <dbReference type="SAM" id="Coils"/>
    </source>
</evidence>
<dbReference type="SUPFAM" id="SSF52540">
    <property type="entry name" value="P-loop containing nucleoside triphosphate hydrolases"/>
    <property type="match status" value="2"/>
</dbReference>
<dbReference type="STRING" id="1855823.MCCS_21440"/>
<keyword evidence="4" id="KW-0175">Coiled coil</keyword>
<keyword evidence="7" id="KW-1185">Reference proteome</keyword>
<evidence type="ECO:0000256" key="1">
    <source>
        <dbReference type="ARBA" id="ARBA00022737"/>
    </source>
</evidence>
<dbReference type="NCBIfam" id="NF000355">
    <property type="entry name" value="ribo_prot_ABC_F"/>
    <property type="match status" value="1"/>
</dbReference>
<name>A0A1W7ADP1_9STAP</name>
<dbReference type="Gene3D" id="3.40.50.300">
    <property type="entry name" value="P-loop containing nucleotide triphosphate hydrolases"/>
    <property type="match status" value="2"/>
</dbReference>
<proteinExistence type="predicted"/>
<organism evidence="6 7">
    <name type="scientific">Macrococcoides canis</name>
    <dbReference type="NCBI Taxonomy" id="1855823"/>
    <lineage>
        <taxon>Bacteria</taxon>
        <taxon>Bacillati</taxon>
        <taxon>Bacillota</taxon>
        <taxon>Bacilli</taxon>
        <taxon>Bacillales</taxon>
        <taxon>Staphylococcaceae</taxon>
        <taxon>Macrococcoides</taxon>
    </lineage>
</organism>
<gene>
    <name evidence="6" type="primary">yheS_2</name>
    <name evidence="6" type="ORF">MCCS_21440</name>
</gene>
<dbReference type="InterPro" id="IPR027417">
    <property type="entry name" value="P-loop_NTPase"/>
</dbReference>
<dbReference type="GeneID" id="35296227"/>
<dbReference type="InterPro" id="IPR017871">
    <property type="entry name" value="ABC_transporter-like_CS"/>
</dbReference>
<dbReference type="KEGG" id="mcak:MCCS_21440"/>
<keyword evidence="3 6" id="KW-0067">ATP-binding</keyword>
<keyword evidence="1" id="KW-0677">Repeat</keyword>
<dbReference type="GO" id="GO:0005524">
    <property type="term" value="F:ATP binding"/>
    <property type="evidence" value="ECO:0007669"/>
    <property type="project" value="UniProtKB-KW"/>
</dbReference>
<evidence type="ECO:0000313" key="7">
    <source>
        <dbReference type="Proteomes" id="UP000194154"/>
    </source>
</evidence>
<reference evidence="6 7" key="1">
    <citation type="journal article" date="2017" name="Int. J. Syst. Evol. Microbiol.">
        <title>Macrococcus canis sp. nov., a skin bacterium associated with infections in dogs.</title>
        <authorList>
            <person name="Gobeli Brawand S."/>
            <person name="Cotting K."/>
            <person name="Gomez-Sanz E."/>
            <person name="Collaud A."/>
            <person name="Thomann A."/>
            <person name="Brodard I."/>
            <person name="Rodriguez-Campos S."/>
            <person name="Strauss C."/>
            <person name="Perreten V."/>
        </authorList>
    </citation>
    <scope>NUCLEOTIDE SEQUENCE [LARGE SCALE GENOMIC DNA]</scope>
    <source>
        <strain evidence="6 7">KM45013</strain>
    </source>
</reference>
<dbReference type="PANTHER" id="PTHR19211:SF100">
    <property type="entry name" value="RIBOSOME PROTECTION PROTEIN VMLR"/>
    <property type="match status" value="1"/>
</dbReference>
<accession>A0A1W7ADP1</accession>
<dbReference type="InterPro" id="IPR050611">
    <property type="entry name" value="ABCF"/>
</dbReference>
<dbReference type="PROSITE" id="PS00211">
    <property type="entry name" value="ABC_TRANSPORTER_1"/>
    <property type="match status" value="1"/>
</dbReference>
<dbReference type="SMART" id="SM00382">
    <property type="entry name" value="AAA"/>
    <property type="match status" value="2"/>
</dbReference>
<dbReference type="Proteomes" id="UP000194154">
    <property type="component" value="Chromosome"/>
</dbReference>
<evidence type="ECO:0000256" key="3">
    <source>
        <dbReference type="ARBA" id="ARBA00022840"/>
    </source>
</evidence>
<dbReference type="PROSITE" id="PS50893">
    <property type="entry name" value="ABC_TRANSPORTER_2"/>
    <property type="match status" value="2"/>
</dbReference>
<evidence type="ECO:0000259" key="5">
    <source>
        <dbReference type="PROSITE" id="PS50893"/>
    </source>
</evidence>
<dbReference type="AlphaFoldDB" id="A0A1W7ADP1"/>
<dbReference type="GO" id="GO:0016887">
    <property type="term" value="F:ATP hydrolysis activity"/>
    <property type="evidence" value="ECO:0007669"/>
    <property type="project" value="InterPro"/>
</dbReference>
<evidence type="ECO:0000313" key="6">
    <source>
        <dbReference type="EMBL" id="ARQ07733.1"/>
    </source>
</evidence>
<protein>
    <submittedName>
        <fullName evidence="6">Putative ABC transporter ATP-binding protein YheS</fullName>
    </submittedName>
</protein>
<keyword evidence="2" id="KW-0547">Nucleotide-binding</keyword>
<dbReference type="PANTHER" id="PTHR19211">
    <property type="entry name" value="ATP-BINDING TRANSPORT PROTEIN-RELATED"/>
    <property type="match status" value="1"/>
</dbReference>
<dbReference type="Pfam" id="PF00005">
    <property type="entry name" value="ABC_tran"/>
    <property type="match status" value="2"/>
</dbReference>
<dbReference type="CDD" id="cd03221">
    <property type="entry name" value="ABCF_EF-3"/>
    <property type="match status" value="1"/>
</dbReference>
<dbReference type="InterPro" id="IPR003593">
    <property type="entry name" value="AAA+_ATPase"/>
</dbReference>
<feature type="domain" description="ABC transporter" evidence="5">
    <location>
        <begin position="312"/>
        <end position="524"/>
    </location>
</feature>
<dbReference type="EMBL" id="CP021059">
    <property type="protein sequence ID" value="ARQ07733.1"/>
    <property type="molecule type" value="Genomic_DNA"/>
</dbReference>
<evidence type="ECO:0000256" key="2">
    <source>
        <dbReference type="ARBA" id="ARBA00022741"/>
    </source>
</evidence>